<feature type="non-terminal residue" evidence="2">
    <location>
        <position position="400"/>
    </location>
</feature>
<name>A0A6J4HW29_9PROT</name>
<feature type="compositionally biased region" description="Basic and acidic residues" evidence="1">
    <location>
        <begin position="86"/>
        <end position="109"/>
    </location>
</feature>
<organism evidence="2">
    <name type="scientific">uncultured Acetobacteraceae bacterium</name>
    <dbReference type="NCBI Taxonomy" id="169975"/>
    <lineage>
        <taxon>Bacteria</taxon>
        <taxon>Pseudomonadati</taxon>
        <taxon>Pseudomonadota</taxon>
        <taxon>Alphaproteobacteria</taxon>
        <taxon>Acetobacterales</taxon>
        <taxon>Acetobacteraceae</taxon>
        <taxon>environmental samples</taxon>
    </lineage>
</organism>
<dbReference type="AlphaFoldDB" id="A0A6J4HW29"/>
<proteinExistence type="predicted"/>
<evidence type="ECO:0000256" key="1">
    <source>
        <dbReference type="SAM" id="MobiDB-lite"/>
    </source>
</evidence>
<feature type="non-terminal residue" evidence="2">
    <location>
        <position position="1"/>
    </location>
</feature>
<dbReference type="EMBL" id="CADCTG010000123">
    <property type="protein sequence ID" value="CAA9235044.1"/>
    <property type="molecule type" value="Genomic_DNA"/>
</dbReference>
<feature type="compositionally biased region" description="Basic and acidic residues" evidence="1">
    <location>
        <begin position="174"/>
        <end position="189"/>
    </location>
</feature>
<feature type="compositionally biased region" description="Basic and acidic residues" evidence="1">
    <location>
        <begin position="26"/>
        <end position="38"/>
    </location>
</feature>
<feature type="region of interest" description="Disordered" evidence="1">
    <location>
        <begin position="1"/>
        <end position="157"/>
    </location>
</feature>
<feature type="region of interest" description="Disordered" evidence="1">
    <location>
        <begin position="172"/>
        <end position="332"/>
    </location>
</feature>
<evidence type="ECO:0000313" key="2">
    <source>
        <dbReference type="EMBL" id="CAA9235044.1"/>
    </source>
</evidence>
<dbReference type="EC" id="1.6.1.2" evidence="2"/>
<feature type="compositionally biased region" description="Basic residues" evidence="1">
    <location>
        <begin position="373"/>
        <end position="386"/>
    </location>
</feature>
<feature type="compositionally biased region" description="Basic and acidic residues" evidence="1">
    <location>
        <begin position="314"/>
        <end position="330"/>
    </location>
</feature>
<feature type="compositionally biased region" description="Basic and acidic residues" evidence="1">
    <location>
        <begin position="356"/>
        <end position="372"/>
    </location>
</feature>
<feature type="compositionally biased region" description="Basic residues" evidence="1">
    <location>
        <begin position="302"/>
        <end position="313"/>
    </location>
</feature>
<reference evidence="2" key="1">
    <citation type="submission" date="2020-02" db="EMBL/GenBank/DDBJ databases">
        <authorList>
            <person name="Meier V. D."/>
        </authorList>
    </citation>
    <scope>NUCLEOTIDE SEQUENCE</scope>
    <source>
        <strain evidence="2">AVDCRST_MAG08</strain>
    </source>
</reference>
<dbReference type="GO" id="GO:0016491">
    <property type="term" value="F:oxidoreductase activity"/>
    <property type="evidence" value="ECO:0007669"/>
    <property type="project" value="UniProtKB-KW"/>
</dbReference>
<feature type="compositionally biased region" description="Basic residues" evidence="1">
    <location>
        <begin position="1"/>
        <end position="11"/>
    </location>
</feature>
<protein>
    <submittedName>
        <fullName evidence="2">NAD(P) transhydrogenase alpha subunit</fullName>
        <ecNumber evidence="2">1.6.1.2</ecNumber>
    </submittedName>
</protein>
<gene>
    <name evidence="2" type="ORF">AVDCRST_MAG08-1323</name>
</gene>
<keyword evidence="2" id="KW-0560">Oxidoreductase</keyword>
<feature type="region of interest" description="Disordered" evidence="1">
    <location>
        <begin position="352"/>
        <end position="400"/>
    </location>
</feature>
<accession>A0A6J4HW29</accession>
<feature type="compositionally biased region" description="Basic and acidic residues" evidence="1">
    <location>
        <begin position="236"/>
        <end position="256"/>
    </location>
</feature>
<feature type="compositionally biased region" description="Basic residues" evidence="1">
    <location>
        <begin position="46"/>
        <end position="68"/>
    </location>
</feature>
<sequence>AVPRLRAHLRPRRGDPDATGSPEGAPARRDARRGHAGDGEEVQGPRPRRGGGGRRRRRLRHPRRRLRRGGRDGRAGRRGGAGWRGHRAEGARRDGGRRGRGGRDGDAAARRAAARPTRHGTRGRLRRARRGRRLHGAAAAHHARAVHGHPLVPGEPGGLPCGDRGRCRLRPRLPHADDGGGHHLGGERLRHGRGRGGLASHRHGAAARRARVRDRRAAGGQGGDQVARRRLHRPRGRGEPRGADRRRLRQADERRFPGQAGRGGGGGHQEVRHRGLHGAGPGSQGADPRVAAHGGEHEARLRGRGHRGRRRRQLRDDQAGRGGGDAERGAHPGLLQLARPHPRRGLPALRAQPAHLHHDLLGQGGRRAEAVGRGRHRARRHAHPRRPGGPPVADAGQGRL</sequence>
<feature type="compositionally biased region" description="Basic residues" evidence="1">
    <location>
        <begin position="190"/>
        <end position="214"/>
    </location>
</feature>
<feature type="compositionally biased region" description="Basic residues" evidence="1">
    <location>
        <begin position="112"/>
        <end position="147"/>
    </location>
</feature>